<dbReference type="Pfam" id="PF09084">
    <property type="entry name" value="NMT1"/>
    <property type="match status" value="1"/>
</dbReference>
<reference evidence="6 7" key="1">
    <citation type="submission" date="2015-07" db="EMBL/GenBank/DDBJ databases">
        <title>Genome sequence of Levilinea saccharolytica DSM 16555.</title>
        <authorList>
            <person name="Hemp J."/>
            <person name="Ward L.M."/>
            <person name="Pace L.A."/>
            <person name="Fischer W.W."/>
        </authorList>
    </citation>
    <scope>NUCLEOTIDE SEQUENCE [LARGE SCALE GENOMIC DNA]</scope>
    <source>
        <strain evidence="6 7">KIBI-1</strain>
    </source>
</reference>
<organism evidence="6 7">
    <name type="scientific">Levilinea saccharolytica</name>
    <dbReference type="NCBI Taxonomy" id="229921"/>
    <lineage>
        <taxon>Bacteria</taxon>
        <taxon>Bacillati</taxon>
        <taxon>Chloroflexota</taxon>
        <taxon>Anaerolineae</taxon>
        <taxon>Anaerolineales</taxon>
        <taxon>Anaerolineaceae</taxon>
        <taxon>Levilinea</taxon>
    </lineage>
</organism>
<dbReference type="AlphaFoldDB" id="A0A0P6YPZ1"/>
<dbReference type="GO" id="GO:0042597">
    <property type="term" value="C:periplasmic space"/>
    <property type="evidence" value="ECO:0007669"/>
    <property type="project" value="UniProtKB-SubCell"/>
</dbReference>
<keyword evidence="7" id="KW-1185">Reference proteome</keyword>
<dbReference type="Gene3D" id="3.40.190.10">
    <property type="entry name" value="Periplasmic binding protein-like II"/>
    <property type="match status" value="2"/>
</dbReference>
<evidence type="ECO:0000259" key="5">
    <source>
        <dbReference type="SMART" id="SM00062"/>
    </source>
</evidence>
<dbReference type="EMBL" id="LGCM01000027">
    <property type="protein sequence ID" value="KPL85068.1"/>
    <property type="molecule type" value="Genomic_DNA"/>
</dbReference>
<feature type="domain" description="Solute-binding protein family 3/N-terminal" evidence="5">
    <location>
        <begin position="28"/>
        <end position="273"/>
    </location>
</feature>
<gene>
    <name evidence="6" type="ORF">ADN01_06755</name>
</gene>
<evidence type="ECO:0000256" key="4">
    <source>
        <dbReference type="SAM" id="SignalP"/>
    </source>
</evidence>
<evidence type="ECO:0000256" key="2">
    <source>
        <dbReference type="ARBA" id="ARBA00010742"/>
    </source>
</evidence>
<name>A0A0P6YPZ1_9CHLR</name>
<sequence length="314" mass="34532">MMRRFWQIVLVFGVLLTACTPKASQQQKVRIAVLPVIDALPIYVAQQEGYFKEQGVEVEIVPVLSAPERDQLMQSGQVDSILTEVVVNMIYNKETPQIKTVRFLRTTTVTTPMFRILASKDSGINTVADLAGVPIAISEGTVIEYMTDRVLEKAGMAPTDIAKVAVPKISDRMAFLDSGQVQAAVMPDPLASLSIKNGARVIIDDTSYPEVSHSVLAFRIETLNQQGEAVRKVLAGVEQAVTAINGDKTRWNGLLAELKLVPEPLLKDYVLPDYPLASVPSEEQFADAMQWAREKGLIQKDLQYADCVDASFLP</sequence>
<dbReference type="STRING" id="229921.ADN01_06755"/>
<evidence type="ECO:0000256" key="3">
    <source>
        <dbReference type="ARBA" id="ARBA00022729"/>
    </source>
</evidence>
<dbReference type="Proteomes" id="UP000050501">
    <property type="component" value="Unassembled WGS sequence"/>
</dbReference>
<accession>A0A0P6YPZ1</accession>
<dbReference type="RefSeq" id="WP_062418548.1">
    <property type="nucleotide sequence ID" value="NZ_DF967974.1"/>
</dbReference>
<dbReference type="OrthoDB" id="9815602at2"/>
<dbReference type="SMART" id="SM00062">
    <property type="entry name" value="PBPb"/>
    <property type="match status" value="1"/>
</dbReference>
<comment type="caution">
    <text evidence="6">The sequence shown here is derived from an EMBL/GenBank/DDBJ whole genome shotgun (WGS) entry which is preliminary data.</text>
</comment>
<protein>
    <recommendedName>
        <fullName evidence="5">Solute-binding protein family 3/N-terminal domain-containing protein</fullName>
    </recommendedName>
</protein>
<evidence type="ECO:0000256" key="1">
    <source>
        <dbReference type="ARBA" id="ARBA00004418"/>
    </source>
</evidence>
<keyword evidence="3 4" id="KW-0732">Signal</keyword>
<dbReference type="InterPro" id="IPR001638">
    <property type="entry name" value="Solute-binding_3/MltF_N"/>
</dbReference>
<evidence type="ECO:0000313" key="6">
    <source>
        <dbReference type="EMBL" id="KPL85068.1"/>
    </source>
</evidence>
<proteinExistence type="inferred from homology"/>
<feature type="chain" id="PRO_5006133791" description="Solute-binding protein family 3/N-terminal domain-containing protein" evidence="4">
    <location>
        <begin position="24"/>
        <end position="314"/>
    </location>
</feature>
<dbReference type="InterPro" id="IPR015168">
    <property type="entry name" value="SsuA/THI5"/>
</dbReference>
<dbReference type="PANTHER" id="PTHR30024">
    <property type="entry name" value="ALIPHATIC SULFONATES-BINDING PROTEIN-RELATED"/>
    <property type="match status" value="1"/>
</dbReference>
<feature type="signal peptide" evidence="4">
    <location>
        <begin position="1"/>
        <end position="23"/>
    </location>
</feature>
<comment type="similarity">
    <text evidence="2">Belongs to the bacterial solute-binding protein SsuA/TauA family.</text>
</comment>
<comment type="subcellular location">
    <subcellularLocation>
        <location evidence="1">Periplasm</location>
    </subcellularLocation>
</comment>
<dbReference type="SUPFAM" id="SSF53850">
    <property type="entry name" value="Periplasmic binding protein-like II"/>
    <property type="match status" value="1"/>
</dbReference>
<dbReference type="PROSITE" id="PS51257">
    <property type="entry name" value="PROKAR_LIPOPROTEIN"/>
    <property type="match status" value="1"/>
</dbReference>
<dbReference type="PANTHER" id="PTHR30024:SF47">
    <property type="entry name" value="TAURINE-BINDING PERIPLASMIC PROTEIN"/>
    <property type="match status" value="1"/>
</dbReference>
<evidence type="ECO:0000313" key="7">
    <source>
        <dbReference type="Proteomes" id="UP000050501"/>
    </source>
</evidence>